<dbReference type="InterPro" id="IPR019734">
    <property type="entry name" value="TPR_rpt"/>
</dbReference>
<dbReference type="GO" id="GO:0061512">
    <property type="term" value="P:protein localization to cilium"/>
    <property type="evidence" value="ECO:0007669"/>
    <property type="project" value="TreeGrafter"/>
</dbReference>
<evidence type="ECO:0000256" key="3">
    <source>
        <dbReference type="ARBA" id="ARBA00022803"/>
    </source>
</evidence>
<comment type="similarity">
    <text evidence="1">Belongs to the TTC21 family.</text>
</comment>
<feature type="repeat" description="TPR" evidence="4">
    <location>
        <begin position="724"/>
        <end position="757"/>
    </location>
</feature>
<dbReference type="SMART" id="SM00028">
    <property type="entry name" value="TPR"/>
    <property type="match status" value="12"/>
</dbReference>
<dbReference type="Pfam" id="PF25058">
    <property type="entry name" value="ARM_TT21"/>
    <property type="match status" value="1"/>
</dbReference>
<dbReference type="Gene3D" id="1.25.40.10">
    <property type="entry name" value="Tetratricopeptide repeat domain"/>
    <property type="match status" value="6"/>
</dbReference>
<dbReference type="PANTHER" id="PTHR14699">
    <property type="entry name" value="STI2 PROTEIN-RELATED"/>
    <property type="match status" value="1"/>
</dbReference>
<keyword evidence="11" id="KW-1185">Reference proteome</keyword>
<dbReference type="Proteomes" id="UP001152747">
    <property type="component" value="Unassembled WGS sequence"/>
</dbReference>
<dbReference type="Pfam" id="PF25062">
    <property type="entry name" value="ARM_TT21_N"/>
    <property type="match status" value="1"/>
</dbReference>
<evidence type="ECO:0000313" key="10">
    <source>
        <dbReference type="EMBL" id="CAI5445648.1"/>
    </source>
</evidence>
<feature type="domain" description="Tetratricopeptide repeat protein 21A/21B C-terminal ARM" evidence="7">
    <location>
        <begin position="1099"/>
        <end position="1308"/>
    </location>
</feature>
<dbReference type="GO" id="GO:0005929">
    <property type="term" value="C:cilium"/>
    <property type="evidence" value="ECO:0007669"/>
    <property type="project" value="GOC"/>
</dbReference>
<dbReference type="OrthoDB" id="10259630at2759"/>
<keyword evidence="2" id="KW-0677">Repeat</keyword>
<dbReference type="Pfam" id="PF25063">
    <property type="entry name" value="ARM_TT21_C"/>
    <property type="match status" value="1"/>
</dbReference>
<gene>
    <name evidence="10" type="ORF">CAMP_LOCUS8285</name>
</gene>
<dbReference type="InterPro" id="IPR011990">
    <property type="entry name" value="TPR-like_helical_dom_sf"/>
</dbReference>
<protein>
    <recommendedName>
        <fullName evidence="12">Tetratricopeptide repeat protein 21B</fullName>
    </recommendedName>
</protein>
<dbReference type="GO" id="GO:0035721">
    <property type="term" value="P:intraciliary retrograde transport"/>
    <property type="evidence" value="ECO:0007669"/>
    <property type="project" value="TreeGrafter"/>
</dbReference>
<evidence type="ECO:0000256" key="2">
    <source>
        <dbReference type="ARBA" id="ARBA00022737"/>
    </source>
</evidence>
<dbReference type="PANTHER" id="PTHR14699:SF0">
    <property type="entry name" value="TETRATRICOPEPTIDE REPEAT PROTEIN 21 HOMOLOG"/>
    <property type="match status" value="1"/>
</dbReference>
<dbReference type="InterPro" id="IPR056834">
    <property type="entry name" value="ARM_TT21_C"/>
</dbReference>
<reference evidence="10" key="1">
    <citation type="submission" date="2022-11" db="EMBL/GenBank/DDBJ databases">
        <authorList>
            <person name="Kikuchi T."/>
        </authorList>
    </citation>
    <scope>NUCLEOTIDE SEQUENCE</scope>
    <source>
        <strain evidence="10">PS1010</strain>
    </source>
</reference>
<dbReference type="InterPro" id="IPR056835">
    <property type="entry name" value="ARM_TT21_5th"/>
</dbReference>
<dbReference type="PROSITE" id="PS50005">
    <property type="entry name" value="TPR"/>
    <property type="match status" value="1"/>
</dbReference>
<sequence length="1313" mass="149883">MEEDGRKWAHRDEEEWRIVSTIHYYLREQFYGLALQNCTKQTPKISVLKGVCLTLLGKIPEATRHLESINNKTSDDVALGVLYALKWAHLSAYIPDNKSIMEIETEISEKTRDEKCPATSFISAAEVLYFSGEFQKAKQLLERIARKSAEKYVEEVCLLAWIELALGKNQKSTLELFEKCAGQGFPDGYIGRCRILAGHHSANEMKTVAKEMTISMYNFVPGHVEKAKSCLMLKEWQNALDSIQNSNIPDATNPCLEILRTIHSICFSGFNGGLTNSLMLLQKSLEDAESQNHKIYSKIAILLASMSAKDRTILISAKSLISKSLQISRRPEYLAVALRIATHLAEHREVLSISKELTTTDCEDSYAILSNLLGLLMTNRLKDAKAQFEILLAAHPKLEQSVIYHIISAIITKNTTNNFESIRQNIDQALENHRKQISEFHPFSLEYFQNFESDILFTLLEQIFDFAPLIPIKNPDEVLKISDKILTLLSDNLGALSHLTYQLGKCKYLGSNYSGAEQMVKISLEKNETLTDAYILKSQIILDRGGKIQDAELALNTGMNFNFSLRETSLYHLIKAKTLKRKGENEEAVKVLRAALKLPKKEASLNLLLPKEAADTHKISVQLELIETLQLMRRTAEAESEMSSALSEWSGKPEQDQLIISHAQLYVSKGHADKALAILQQIKPGQSNFQISRIKMAEIYLNEKKDKRMFAACYNEIIEADVSSSAYSTLGDAFMSIQEPEQAIKCYETALKMQNKDALLAEKIGEAYVMAHLYAKAVNFYESAMNIYKDKNMRLKLADLLLRLRNFEKCERVLRQPLEKDSNATLDLEETQTQVQFLTQLAQLYQQKEQWDEAFDCFTKAKNLLLRLQSKTDAQLTNLVKREAGKIHYLTADLAMRRRDTQKAINEYKDAISLNDQDIRSFLALAQIYKQQNKLQLCTQMCDTVLQLNRDNDEATLMMGDLLHLKNDAEQSAIHFQYLLGRNPNHYHAMERVIENAWRTGNQTQVDEYFSAALESNPRATTHAGYNYCKGIHERYCGDWNTALQCFNRAKRDSEWREKAIYNMIDICLNPDNLFIGVEEGVDNDLLDSSSDRAMGTKTAEKFLEELKYKPNVDSRYGLMENFILIHTGNKSNINQALNVFISLAGETDPVQSVGAVYGAARAFILLKQPQKAKTMLKRIINHPWSLDDAEYLEKCRLLLADLYISQNKHEQAAKALESILQHNASSLKAFEFFAHLKEKDQKFAEAYKFYEKAWMISRQTNSAIGYKLAWNYLKCKKFFSCIEICHRVLEKEPNYPKIKKEIMDKARAQIRT</sequence>
<keyword evidence="3 4" id="KW-0802">TPR repeat</keyword>
<evidence type="ECO:0000259" key="5">
    <source>
        <dbReference type="Pfam" id="PF25060"/>
    </source>
</evidence>
<feature type="domain" description="Tetratricopeptide repeat protein 21A/21B fourth ARM" evidence="9">
    <location>
        <begin position="760"/>
        <end position="912"/>
    </location>
</feature>
<feature type="domain" description="Tetratricopeptide repeat protein 21A/21B N-terminal ARM repeat" evidence="6">
    <location>
        <begin position="22"/>
        <end position="239"/>
    </location>
</feature>
<evidence type="ECO:0000259" key="6">
    <source>
        <dbReference type="Pfam" id="PF25062"/>
    </source>
</evidence>
<comment type="caution">
    <text evidence="10">The sequence shown here is derived from an EMBL/GenBank/DDBJ whole genome shotgun (WGS) entry which is preliminary data.</text>
</comment>
<dbReference type="InterPro" id="IPR056833">
    <property type="entry name" value="ARM_TT21_N"/>
</dbReference>
<accession>A0A9P1IJK9</accession>
<dbReference type="Pfam" id="PF25060">
    <property type="entry name" value="ARM_TT21_2nd"/>
    <property type="match status" value="1"/>
</dbReference>
<evidence type="ECO:0000259" key="7">
    <source>
        <dbReference type="Pfam" id="PF25063"/>
    </source>
</evidence>
<organism evidence="10 11">
    <name type="scientific">Caenorhabditis angaria</name>
    <dbReference type="NCBI Taxonomy" id="860376"/>
    <lineage>
        <taxon>Eukaryota</taxon>
        <taxon>Metazoa</taxon>
        <taxon>Ecdysozoa</taxon>
        <taxon>Nematoda</taxon>
        <taxon>Chromadorea</taxon>
        <taxon>Rhabditida</taxon>
        <taxon>Rhabditina</taxon>
        <taxon>Rhabditomorpha</taxon>
        <taxon>Rhabditoidea</taxon>
        <taxon>Rhabditidae</taxon>
        <taxon>Peloderinae</taxon>
        <taxon>Caenorhabditis</taxon>
    </lineage>
</organism>
<dbReference type="SUPFAM" id="SSF48452">
    <property type="entry name" value="TPR-like"/>
    <property type="match status" value="4"/>
</dbReference>
<dbReference type="Pfam" id="PF13181">
    <property type="entry name" value="TPR_8"/>
    <property type="match status" value="1"/>
</dbReference>
<dbReference type="GO" id="GO:0030991">
    <property type="term" value="C:intraciliary transport particle A"/>
    <property type="evidence" value="ECO:0007669"/>
    <property type="project" value="TreeGrafter"/>
</dbReference>
<feature type="domain" description="Tetratricopeptide repeat protein 21A/21B second ARM" evidence="5">
    <location>
        <begin position="277"/>
        <end position="545"/>
    </location>
</feature>
<proteinExistence type="inferred from homology"/>
<dbReference type="InterPro" id="IPR056832">
    <property type="entry name" value="ARM_TT21_2nd"/>
</dbReference>
<feature type="domain" description="Tetratricopeptide repeat protein 21A/21B fifth ARM repeats" evidence="8">
    <location>
        <begin position="953"/>
        <end position="1069"/>
    </location>
</feature>
<evidence type="ECO:0008006" key="12">
    <source>
        <dbReference type="Google" id="ProtNLM"/>
    </source>
</evidence>
<name>A0A9P1IJK9_9PELO</name>
<evidence type="ECO:0000259" key="8">
    <source>
        <dbReference type="Pfam" id="PF25064"/>
    </source>
</evidence>
<dbReference type="EMBL" id="CANHGI010000003">
    <property type="protein sequence ID" value="CAI5445648.1"/>
    <property type="molecule type" value="Genomic_DNA"/>
</dbReference>
<evidence type="ECO:0000313" key="11">
    <source>
        <dbReference type="Proteomes" id="UP001152747"/>
    </source>
</evidence>
<evidence type="ECO:0000256" key="1">
    <source>
        <dbReference type="ARBA" id="ARBA00010935"/>
    </source>
</evidence>
<dbReference type="Pfam" id="PF25068">
    <property type="entry name" value="ARM_TT21_4th"/>
    <property type="match status" value="1"/>
</dbReference>
<dbReference type="InterPro" id="IPR056836">
    <property type="entry name" value="ARM_TT21_4th"/>
</dbReference>
<dbReference type="InterPro" id="IPR040364">
    <property type="entry name" value="TTC21A/TTC21B"/>
</dbReference>
<dbReference type="Pfam" id="PF25064">
    <property type="entry name" value="ARM_TT21_5th"/>
    <property type="match status" value="1"/>
</dbReference>
<evidence type="ECO:0000256" key="4">
    <source>
        <dbReference type="PROSITE-ProRule" id="PRU00339"/>
    </source>
</evidence>
<evidence type="ECO:0000259" key="9">
    <source>
        <dbReference type="Pfam" id="PF25068"/>
    </source>
</evidence>